<protein>
    <submittedName>
        <fullName evidence="2">LANO_0B02212g1_1</fullName>
    </submittedName>
</protein>
<feature type="compositionally biased region" description="Basic and acidic residues" evidence="1">
    <location>
        <begin position="21"/>
        <end position="37"/>
    </location>
</feature>
<accession>A0A1G4IWI2</accession>
<dbReference type="AlphaFoldDB" id="A0A1G4IWI2"/>
<name>A0A1G4IWI2_9SACH</name>
<feature type="region of interest" description="Disordered" evidence="1">
    <location>
        <begin position="305"/>
        <end position="373"/>
    </location>
</feature>
<feature type="region of interest" description="Disordered" evidence="1">
    <location>
        <begin position="256"/>
        <end position="284"/>
    </location>
</feature>
<dbReference type="Proteomes" id="UP000189911">
    <property type="component" value="Chromosome B"/>
</dbReference>
<organism evidence="2 3">
    <name type="scientific">Lachancea nothofagi CBS 11611</name>
    <dbReference type="NCBI Taxonomy" id="1266666"/>
    <lineage>
        <taxon>Eukaryota</taxon>
        <taxon>Fungi</taxon>
        <taxon>Dikarya</taxon>
        <taxon>Ascomycota</taxon>
        <taxon>Saccharomycotina</taxon>
        <taxon>Saccharomycetes</taxon>
        <taxon>Saccharomycetales</taxon>
        <taxon>Saccharomycetaceae</taxon>
        <taxon>Lachancea</taxon>
    </lineage>
</organism>
<feature type="compositionally biased region" description="Polar residues" evidence="1">
    <location>
        <begin position="336"/>
        <end position="351"/>
    </location>
</feature>
<dbReference type="OrthoDB" id="3979912at2759"/>
<evidence type="ECO:0000313" key="3">
    <source>
        <dbReference type="Proteomes" id="UP000189911"/>
    </source>
</evidence>
<keyword evidence="3" id="KW-1185">Reference proteome</keyword>
<evidence type="ECO:0000313" key="2">
    <source>
        <dbReference type="EMBL" id="SCU81176.1"/>
    </source>
</evidence>
<gene>
    <name evidence="2" type="ORF">LANO_0B02212G</name>
</gene>
<feature type="compositionally biased region" description="Polar residues" evidence="1">
    <location>
        <begin position="358"/>
        <end position="373"/>
    </location>
</feature>
<reference evidence="3" key="1">
    <citation type="submission" date="2016-03" db="EMBL/GenBank/DDBJ databases">
        <authorList>
            <person name="Devillers Hugo."/>
        </authorList>
    </citation>
    <scope>NUCLEOTIDE SEQUENCE [LARGE SCALE GENOMIC DNA]</scope>
</reference>
<feature type="compositionally biased region" description="Polar residues" evidence="1">
    <location>
        <begin position="256"/>
        <end position="269"/>
    </location>
</feature>
<feature type="region of interest" description="Disordered" evidence="1">
    <location>
        <begin position="1"/>
        <end position="64"/>
    </location>
</feature>
<feature type="compositionally biased region" description="Low complexity" evidence="1">
    <location>
        <begin position="270"/>
        <end position="281"/>
    </location>
</feature>
<proteinExistence type="predicted"/>
<sequence>MLLERFHNRLHGSKHAKHAKHADSSPKLDATPNRDTEQSLEDQDSMSVDGDSEMQGAGPNPEANELRINTQMCSFRNFISQNGVSTPVSTPSTQPIMPYMYMNQKRQDSVASFASTISDMSYSQPGPNKNNASSVSSFSTQFVRLLMDVYQDICSDPTATPFDTTNPPPGILNRAAKVAIARAEEKSVDYGRERSALLIASVRKRLQQEVRLDGYLSRNSSMVSLPAMPLFNSSDMGPPMNQDYFGIHSDITPQQPLSTPFQISNYSSGQPQQQQQQQPLQTPFEHRTSIPKTLQRSRNDSFISAAGRSRSGSNQVFPFPQLQAPSSLEPGLARSRSGSNGYFALTPTNSYLGDIQRPTISRQKSNDSSAFDM</sequence>
<dbReference type="EMBL" id="LT598450">
    <property type="protein sequence ID" value="SCU81176.1"/>
    <property type="molecule type" value="Genomic_DNA"/>
</dbReference>
<feature type="compositionally biased region" description="Basic residues" evidence="1">
    <location>
        <begin position="8"/>
        <end position="20"/>
    </location>
</feature>
<evidence type="ECO:0000256" key="1">
    <source>
        <dbReference type="SAM" id="MobiDB-lite"/>
    </source>
</evidence>